<reference evidence="3" key="1">
    <citation type="journal article" date="2011" name="Genome Biol.">
        <title>Comparative and functional genomics provide insights into the pathogenicity of dermatophytic fungi.</title>
        <authorList>
            <person name="Burmester A."/>
            <person name="Shelest E."/>
            <person name="Gloeckner G."/>
            <person name="Heddergott C."/>
            <person name="Schindler S."/>
            <person name="Staib P."/>
            <person name="Heidel A."/>
            <person name="Felder M."/>
            <person name="Petzold A."/>
            <person name="Szafranski K."/>
            <person name="Feuermann M."/>
            <person name="Pedruzzi I."/>
            <person name="Priebe S."/>
            <person name="Groth M."/>
            <person name="Winkler R."/>
            <person name="Li W."/>
            <person name="Kniemeyer O."/>
            <person name="Schroeckh V."/>
            <person name="Hertweck C."/>
            <person name="Hube B."/>
            <person name="White T.C."/>
            <person name="Platzer M."/>
            <person name="Guthke R."/>
            <person name="Heitman J."/>
            <person name="Woestemeyer J."/>
            <person name="Zipfel P.F."/>
            <person name="Monod M."/>
            <person name="Brakhage A.A."/>
        </authorList>
    </citation>
    <scope>NUCLEOTIDE SEQUENCE [LARGE SCALE GENOMIC DNA]</scope>
    <source>
        <strain evidence="3">HKI 0517</strain>
    </source>
</reference>
<name>D4DH81_TRIVH</name>
<protein>
    <submittedName>
        <fullName evidence="2">Uncharacterized protein</fullName>
    </submittedName>
</protein>
<proteinExistence type="predicted"/>
<accession>D4DH81</accession>
<dbReference type="RefSeq" id="XP_003019456.1">
    <property type="nucleotide sequence ID" value="XM_003019410.1"/>
</dbReference>
<dbReference type="Proteomes" id="UP000008383">
    <property type="component" value="Unassembled WGS sequence"/>
</dbReference>
<feature type="compositionally biased region" description="Basic and acidic residues" evidence="1">
    <location>
        <begin position="143"/>
        <end position="155"/>
    </location>
</feature>
<feature type="region of interest" description="Disordered" evidence="1">
    <location>
        <begin position="132"/>
        <end position="219"/>
    </location>
</feature>
<organism evidence="2 3">
    <name type="scientific">Trichophyton verrucosum (strain HKI 0517)</name>
    <dbReference type="NCBI Taxonomy" id="663202"/>
    <lineage>
        <taxon>Eukaryota</taxon>
        <taxon>Fungi</taxon>
        <taxon>Dikarya</taxon>
        <taxon>Ascomycota</taxon>
        <taxon>Pezizomycotina</taxon>
        <taxon>Eurotiomycetes</taxon>
        <taxon>Eurotiomycetidae</taxon>
        <taxon>Onygenales</taxon>
        <taxon>Arthrodermataceae</taxon>
        <taxon>Trichophyton</taxon>
    </lineage>
</organism>
<dbReference type="GeneID" id="9577906"/>
<gene>
    <name evidence="2" type="ORF">TRV_06536</name>
</gene>
<dbReference type="HOGENOM" id="CLU_1262332_0_0_1"/>
<dbReference type="AlphaFoldDB" id="D4DH81"/>
<comment type="caution">
    <text evidence="2">The sequence shown here is derived from an EMBL/GenBank/DDBJ whole genome shotgun (WGS) entry which is preliminary data.</text>
</comment>
<keyword evidence="3" id="KW-1185">Reference proteome</keyword>
<feature type="compositionally biased region" description="Polar residues" evidence="1">
    <location>
        <begin position="132"/>
        <end position="141"/>
    </location>
</feature>
<sequence>MLAGQLLVGCCEIYLADKEDGRRPVEGCPASSTAIWNPETANPPSISLSISVHPVYPVYLMVICACQPARLFPACDFKRASHSSSSSFSFPSSSSPSSSSSRLCDFCVFSSSLPLCPHASNYITNQLLHQTPQLHPTSPQTELEEKRLKSREQRKMAPGIDTSHQPRERRPSVGAPHSDLQGPVGPGFSRPKHKRTFTGFGPKDIKSVEASIPEPQRAA</sequence>
<evidence type="ECO:0000256" key="1">
    <source>
        <dbReference type="SAM" id="MobiDB-lite"/>
    </source>
</evidence>
<evidence type="ECO:0000313" key="2">
    <source>
        <dbReference type="EMBL" id="EFE38811.1"/>
    </source>
</evidence>
<dbReference type="KEGG" id="tve:TRV_06536"/>
<evidence type="ECO:0000313" key="3">
    <source>
        <dbReference type="Proteomes" id="UP000008383"/>
    </source>
</evidence>
<dbReference type="EMBL" id="ACYE01000373">
    <property type="protein sequence ID" value="EFE38811.1"/>
    <property type="molecule type" value="Genomic_DNA"/>
</dbReference>